<organism evidence="2 3">
    <name type="scientific">Rhodocollybia butyracea</name>
    <dbReference type="NCBI Taxonomy" id="206335"/>
    <lineage>
        <taxon>Eukaryota</taxon>
        <taxon>Fungi</taxon>
        <taxon>Dikarya</taxon>
        <taxon>Basidiomycota</taxon>
        <taxon>Agaricomycotina</taxon>
        <taxon>Agaricomycetes</taxon>
        <taxon>Agaricomycetidae</taxon>
        <taxon>Agaricales</taxon>
        <taxon>Marasmiineae</taxon>
        <taxon>Omphalotaceae</taxon>
        <taxon>Rhodocollybia</taxon>
    </lineage>
</organism>
<keyword evidence="1" id="KW-1133">Transmembrane helix</keyword>
<gene>
    <name evidence="2" type="ORF">BDP27DRAFT_1428169</name>
</gene>
<feature type="transmembrane region" description="Helical" evidence="1">
    <location>
        <begin position="80"/>
        <end position="101"/>
    </location>
</feature>
<sequence>MGDMNGWPGQLSLLVGDTIVVWRAWSLWEHHTAIQWTLVVLGICNGVLNIAACLYTAFEIAKLLPVASSESTLRVIGENFYLIFSLALNIVVIMLIAYKTWIHSNVTKALCKNEHSNKRSPFFNVLVFLVESGATFCILQAGYCTITLLDIISSVKFGAAPPSESLVTASIVVSDIAVMVLGFIQHQ</sequence>
<evidence type="ECO:0000313" key="3">
    <source>
        <dbReference type="Proteomes" id="UP000772434"/>
    </source>
</evidence>
<name>A0A9P5U223_9AGAR</name>
<evidence type="ECO:0000313" key="2">
    <source>
        <dbReference type="EMBL" id="KAF9062193.1"/>
    </source>
</evidence>
<keyword evidence="3" id="KW-1185">Reference proteome</keyword>
<keyword evidence="1" id="KW-0472">Membrane</keyword>
<comment type="caution">
    <text evidence="2">The sequence shown here is derived from an EMBL/GenBank/DDBJ whole genome shotgun (WGS) entry which is preliminary data.</text>
</comment>
<accession>A0A9P5U223</accession>
<dbReference type="EMBL" id="JADNRY010000179">
    <property type="protein sequence ID" value="KAF9062193.1"/>
    <property type="molecule type" value="Genomic_DNA"/>
</dbReference>
<feature type="transmembrane region" description="Helical" evidence="1">
    <location>
        <begin position="166"/>
        <end position="184"/>
    </location>
</feature>
<dbReference type="AlphaFoldDB" id="A0A9P5U223"/>
<evidence type="ECO:0000256" key="1">
    <source>
        <dbReference type="SAM" id="Phobius"/>
    </source>
</evidence>
<protein>
    <submittedName>
        <fullName evidence="2">Uncharacterized protein</fullName>
    </submittedName>
</protein>
<dbReference type="Proteomes" id="UP000772434">
    <property type="component" value="Unassembled WGS sequence"/>
</dbReference>
<proteinExistence type="predicted"/>
<keyword evidence="1" id="KW-0812">Transmembrane</keyword>
<reference evidence="2" key="1">
    <citation type="submission" date="2020-11" db="EMBL/GenBank/DDBJ databases">
        <authorList>
            <consortium name="DOE Joint Genome Institute"/>
            <person name="Ahrendt S."/>
            <person name="Riley R."/>
            <person name="Andreopoulos W."/>
            <person name="Labutti K."/>
            <person name="Pangilinan J."/>
            <person name="Ruiz-Duenas F.J."/>
            <person name="Barrasa J.M."/>
            <person name="Sanchez-Garcia M."/>
            <person name="Camarero S."/>
            <person name="Miyauchi S."/>
            <person name="Serrano A."/>
            <person name="Linde D."/>
            <person name="Babiker R."/>
            <person name="Drula E."/>
            <person name="Ayuso-Fernandez I."/>
            <person name="Pacheco R."/>
            <person name="Padilla G."/>
            <person name="Ferreira P."/>
            <person name="Barriuso J."/>
            <person name="Kellner H."/>
            <person name="Castanera R."/>
            <person name="Alfaro M."/>
            <person name="Ramirez L."/>
            <person name="Pisabarro A.G."/>
            <person name="Kuo A."/>
            <person name="Tritt A."/>
            <person name="Lipzen A."/>
            <person name="He G."/>
            <person name="Yan M."/>
            <person name="Ng V."/>
            <person name="Cullen D."/>
            <person name="Martin F."/>
            <person name="Rosso M.-N."/>
            <person name="Henrissat B."/>
            <person name="Hibbett D."/>
            <person name="Martinez A.T."/>
            <person name="Grigoriev I.V."/>
        </authorList>
    </citation>
    <scope>NUCLEOTIDE SEQUENCE</scope>
    <source>
        <strain evidence="2">AH 40177</strain>
    </source>
</reference>
<feature type="transmembrane region" description="Helical" evidence="1">
    <location>
        <begin position="37"/>
        <end position="60"/>
    </location>
</feature>
<feature type="transmembrane region" description="Helical" evidence="1">
    <location>
        <begin position="122"/>
        <end position="146"/>
    </location>
</feature>
<dbReference type="OrthoDB" id="2744793at2759"/>